<dbReference type="AlphaFoldDB" id="A0A6J7BCP8"/>
<protein>
    <submittedName>
        <fullName evidence="3">Unannotated protein</fullName>
    </submittedName>
</protein>
<dbReference type="SUPFAM" id="SSF109854">
    <property type="entry name" value="DinB/YfiT-like putative metalloenzymes"/>
    <property type="match status" value="1"/>
</dbReference>
<dbReference type="Pfam" id="PF12867">
    <property type="entry name" value="DinB_2"/>
    <property type="match status" value="1"/>
</dbReference>
<evidence type="ECO:0000313" key="3">
    <source>
        <dbReference type="EMBL" id="CAB4842980.1"/>
    </source>
</evidence>
<dbReference type="Gene3D" id="1.20.120.450">
    <property type="entry name" value="dinb family like domain"/>
    <property type="match status" value="1"/>
</dbReference>
<reference evidence="3" key="1">
    <citation type="submission" date="2020-05" db="EMBL/GenBank/DDBJ databases">
        <authorList>
            <person name="Chiriac C."/>
            <person name="Salcher M."/>
            <person name="Ghai R."/>
            <person name="Kavagutti S V."/>
        </authorList>
    </citation>
    <scope>NUCLEOTIDE SEQUENCE</scope>
</reference>
<dbReference type="InterPro" id="IPR034660">
    <property type="entry name" value="DinB/YfiT-like"/>
</dbReference>
<evidence type="ECO:0000313" key="2">
    <source>
        <dbReference type="EMBL" id="CAB4366664.1"/>
    </source>
</evidence>
<gene>
    <name evidence="3" type="ORF">UFOPK3243_00719</name>
    <name evidence="2" type="ORF">UFOPK4180_00252</name>
</gene>
<dbReference type="EMBL" id="CAESPC010000021">
    <property type="protein sequence ID" value="CAB4366664.1"/>
    <property type="molecule type" value="Genomic_DNA"/>
</dbReference>
<proteinExistence type="predicted"/>
<dbReference type="InterPro" id="IPR024775">
    <property type="entry name" value="DinB-like"/>
</dbReference>
<organism evidence="3">
    <name type="scientific">freshwater metagenome</name>
    <dbReference type="NCBI Taxonomy" id="449393"/>
    <lineage>
        <taxon>unclassified sequences</taxon>
        <taxon>metagenomes</taxon>
        <taxon>ecological metagenomes</taxon>
    </lineage>
</organism>
<sequence length="177" mass="19799">MWAARGFREREELTSIASMTSVDLKEAAAAYEAASQYFLNLARAVTSDLMDVHAENEWSARQCIHHMADSEAQSYARLRRLVAEPEGSIIQGYDEAAWANEPKLAYADGPVENSIAVYAAVRAASLDVVKRLTENDLEKFGEHTEAGKYSIARWLETYTRHPYDHGDQMVRATKGQA</sequence>
<name>A0A6J7BCP8_9ZZZZ</name>
<evidence type="ECO:0000259" key="1">
    <source>
        <dbReference type="Pfam" id="PF12867"/>
    </source>
</evidence>
<accession>A0A6J7BCP8</accession>
<dbReference type="EMBL" id="CAFAZZ010000064">
    <property type="protein sequence ID" value="CAB4842980.1"/>
    <property type="molecule type" value="Genomic_DNA"/>
</dbReference>
<feature type="domain" description="DinB-like" evidence="1">
    <location>
        <begin position="31"/>
        <end position="169"/>
    </location>
</feature>